<dbReference type="InterPro" id="IPR006626">
    <property type="entry name" value="PbH1"/>
</dbReference>
<keyword evidence="1" id="KW-0732">Signal</keyword>
<dbReference type="SMART" id="SM00089">
    <property type="entry name" value="PKD"/>
    <property type="match status" value="1"/>
</dbReference>
<gene>
    <name evidence="3" type="ORF">FCL54_04410</name>
</gene>
<dbReference type="SUPFAM" id="SSF49785">
    <property type="entry name" value="Galactose-binding domain-like"/>
    <property type="match status" value="1"/>
</dbReference>
<dbReference type="SUPFAM" id="SSF49373">
    <property type="entry name" value="Invasin/intimin cell-adhesion fragments"/>
    <property type="match status" value="1"/>
</dbReference>
<dbReference type="InterPro" id="IPR022409">
    <property type="entry name" value="PKD/Chitinase_dom"/>
</dbReference>
<organism evidence="3 4">
    <name type="scientific">Exobacillus caeni</name>
    <dbReference type="NCBI Taxonomy" id="2574798"/>
    <lineage>
        <taxon>Bacteria</taxon>
        <taxon>Bacillati</taxon>
        <taxon>Bacillota</taxon>
        <taxon>Bacilli</taxon>
        <taxon>Bacillales</taxon>
        <taxon>Guptibacillaceae</taxon>
        <taxon>Exobacillus</taxon>
    </lineage>
</organism>
<accession>A0A5R9F5R9</accession>
<dbReference type="Proteomes" id="UP000308230">
    <property type="component" value="Unassembled WGS sequence"/>
</dbReference>
<feature type="signal peptide" evidence="1">
    <location>
        <begin position="1"/>
        <end position="24"/>
    </location>
</feature>
<keyword evidence="4" id="KW-1185">Reference proteome</keyword>
<dbReference type="InterPro" id="IPR008979">
    <property type="entry name" value="Galactose-bd-like_sf"/>
</dbReference>
<dbReference type="InterPro" id="IPR035986">
    <property type="entry name" value="PKD_dom_sf"/>
</dbReference>
<evidence type="ECO:0000259" key="2">
    <source>
        <dbReference type="PROSITE" id="PS50093"/>
    </source>
</evidence>
<dbReference type="Pfam" id="PF13229">
    <property type="entry name" value="Beta_helix"/>
    <property type="match status" value="2"/>
</dbReference>
<protein>
    <submittedName>
        <fullName evidence="3">PKD domain-containing protein</fullName>
    </submittedName>
</protein>
<dbReference type="CDD" id="cd00146">
    <property type="entry name" value="PKD"/>
    <property type="match status" value="1"/>
</dbReference>
<dbReference type="Gene3D" id="2.60.40.1080">
    <property type="match status" value="1"/>
</dbReference>
<dbReference type="SMART" id="SM00710">
    <property type="entry name" value="PbH1"/>
    <property type="match status" value="9"/>
</dbReference>
<comment type="caution">
    <text evidence="3">The sequence shown here is derived from an EMBL/GenBank/DDBJ whole genome shotgun (WGS) entry which is preliminary data.</text>
</comment>
<dbReference type="Gene3D" id="2.60.120.260">
    <property type="entry name" value="Galactose-binding domain-like"/>
    <property type="match status" value="2"/>
</dbReference>
<sequence length="1487" mass="165578">MKQLKKTILLLLMFLLVCPPFTGAVADSPEETVIDLSHDSPASWGYTFGTKDEVKRWQTFTATGNGTITNLGLLLREKAGEGQLSNLVVELYKTSNHLPVGEPLKAESIAPQEVTFDQEWKFPFLYEGLESGQQYAVALTQATLSADGGMHNYSWPAKSINSQEHFGKFAGGKWVDESGIGDGWLKVYADLNHGEVVISELDLSEKYVNLKTDETTTLTATAIDQFGEEVEGAEFNWNSSDEQIAVVSDGEITALAEGTAEITATSNGVEATASVMVSDAEGVIPVPGMELTEDTTFKPGFYDFTSGDGLTIGKDNITIDGNGAILLGPGKESNGPDSFSGIGLLSEGHSGINIKNLTVNGFKVGLHAIDGSNWRIENNNFSNNFTDPEYGWGDGEEYGAVFLERITNSVISQNKGNNVWNGLNLKYSDGNKVTNNDFSHTTNVSLKMWNASNNEIVDNNFSYGIRIAPGEVHARDSTSLLMESGSNENKLIRNDFTHGGDGIFIRVLNGWVSTGNYFEENDASYANNNAVESWSPGNTYVRNKANHSSYGFWLGGSDDTVLIENEAAFNGIDFNNAPEAFGNAGIAVVNGASSHFKLVGNHIHDNNGPGVAIRYNEDYPAYHWVIQQNTIENNKNDPRGYKGHGIYIKNAKWLDIAGNNISGNEGEPIHIDSNVSDVFQREASIDDTAPVAEATLSSTTVTVGETITFDATSSTDPKGAELGYRWDLGDDTIERSAIVDHTYSRPGFYRVGLTVNNGKLADLAFFNVYVVEKGEEIGSDQTASKWELDSDKGELSLDESQSIQGDHSITVKAREGTTHQLTYPASKNLAIDASKEDQLSFWIKYHSEYGGDQSNRKPVVRLMQDENNYIEYTPNQAYLDQLYAPISEQRYGWKRLIVPLHESNGEWTVETVGEPSLDSIDYLEFGEGPSTSGISEFWIDGIQLQKQQTHLDRFVDIAKNTSQEGFPKPISSIENGENSDMFAPLNGDHDFDGSNTEMWNSLSGENDHEEDWYGVEFGSLRELNRIDVYFYHNPSGSIIDDNLWKPKDYQVEYWAGDGWRKVFQPKWKHNKPQPNLNRIEFLKVKTSKIRVKVDQEEGKQTGIYSFEAYNTTNAAANRYGERVPVVKARSSVSENITLNEVGFLLNEKGTNLSDIKLELYNTEENTPVGDPLEIVTVTRDNLNAGEETKAEFNFEGLEPGKQYAIAITQDIIAANGLEDHYRWPTRSADSTEHFGKFVRDNWVDESFLGMGWLKLYTSQGLIDYSFENPGSGGYGVGHVDEEKRWQTFTIPTDAVWEVIDGSIQESNGWESKRSDSGQDWVEVEFNKEKIVYKSNLFLDKVKGNSSLPEAYQLQYWKDNGWRDIDRFYKTPIKAGLNTVFFKPVKTSKMRVLVSSATENIHINEWEVIELKISGLNEIKDKVNLAYDTNLIDSKGLTRSIESRLNKLEKKPDKKTLKALENHIRAQKGKHIDEEFAVELLCLLDTLR</sequence>
<evidence type="ECO:0000313" key="3">
    <source>
        <dbReference type="EMBL" id="TLS38391.1"/>
    </source>
</evidence>
<dbReference type="OrthoDB" id="2743766at2"/>
<dbReference type="InterPro" id="IPR000601">
    <property type="entry name" value="PKD_dom"/>
</dbReference>
<proteinExistence type="predicted"/>
<dbReference type="InterPro" id="IPR039448">
    <property type="entry name" value="Beta_helix"/>
</dbReference>
<feature type="domain" description="PKD" evidence="2">
    <location>
        <begin position="690"/>
        <end position="757"/>
    </location>
</feature>
<dbReference type="SMART" id="SM00635">
    <property type="entry name" value="BID_2"/>
    <property type="match status" value="1"/>
</dbReference>
<dbReference type="Pfam" id="PF18911">
    <property type="entry name" value="PKD_4"/>
    <property type="match status" value="1"/>
</dbReference>
<reference evidence="3 4" key="1">
    <citation type="submission" date="2019-04" db="EMBL/GenBank/DDBJ databases">
        <title>Bacillus caeni sp. nov., a bacterium isolated from mangrove sediment.</title>
        <authorList>
            <person name="Huang H."/>
            <person name="Mo K."/>
            <person name="Hu Y."/>
        </authorList>
    </citation>
    <scope>NUCLEOTIDE SEQUENCE [LARGE SCALE GENOMIC DNA]</scope>
    <source>
        <strain evidence="3 4">HB172195</strain>
    </source>
</reference>
<dbReference type="InterPro" id="IPR011050">
    <property type="entry name" value="Pectin_lyase_fold/virulence"/>
</dbReference>
<dbReference type="SUPFAM" id="SSF49299">
    <property type="entry name" value="PKD domain"/>
    <property type="match status" value="1"/>
</dbReference>
<dbReference type="InterPro" id="IPR012334">
    <property type="entry name" value="Pectin_lyas_fold"/>
</dbReference>
<dbReference type="Gene3D" id="2.60.120.430">
    <property type="entry name" value="Galactose-binding lectin"/>
    <property type="match status" value="1"/>
</dbReference>
<dbReference type="RefSeq" id="WP_138123628.1">
    <property type="nucleotide sequence ID" value="NZ_SWLG01000003.1"/>
</dbReference>
<dbReference type="SUPFAM" id="SSF51126">
    <property type="entry name" value="Pectin lyase-like"/>
    <property type="match status" value="2"/>
</dbReference>
<dbReference type="InterPro" id="IPR003343">
    <property type="entry name" value="Big_2"/>
</dbReference>
<dbReference type="InterPro" id="IPR013783">
    <property type="entry name" value="Ig-like_fold"/>
</dbReference>
<evidence type="ECO:0000313" key="4">
    <source>
        <dbReference type="Proteomes" id="UP000308230"/>
    </source>
</evidence>
<name>A0A5R9F5R9_9BACL</name>
<dbReference type="Gene3D" id="2.60.40.10">
    <property type="entry name" value="Immunoglobulins"/>
    <property type="match status" value="1"/>
</dbReference>
<dbReference type="Pfam" id="PF02368">
    <property type="entry name" value="Big_2"/>
    <property type="match status" value="1"/>
</dbReference>
<dbReference type="InterPro" id="IPR008964">
    <property type="entry name" value="Invasin/intimin_cell_adhesion"/>
</dbReference>
<evidence type="ECO:0000256" key="1">
    <source>
        <dbReference type="SAM" id="SignalP"/>
    </source>
</evidence>
<feature type="chain" id="PRO_5039663049" evidence="1">
    <location>
        <begin position="25"/>
        <end position="1487"/>
    </location>
</feature>
<dbReference type="EMBL" id="SWLG01000003">
    <property type="protein sequence ID" value="TLS38391.1"/>
    <property type="molecule type" value="Genomic_DNA"/>
</dbReference>
<dbReference type="Gene3D" id="2.160.20.10">
    <property type="entry name" value="Single-stranded right-handed beta-helix, Pectin lyase-like"/>
    <property type="match status" value="2"/>
</dbReference>
<dbReference type="PROSITE" id="PS50093">
    <property type="entry name" value="PKD"/>
    <property type="match status" value="1"/>
</dbReference>